<reference evidence="7" key="1">
    <citation type="journal article" date="2019" name="Int. J. Syst. Evol. Microbiol.">
        <title>The Global Catalogue of Microorganisms (GCM) 10K type strain sequencing project: providing services to taxonomists for standard genome sequencing and annotation.</title>
        <authorList>
            <consortium name="The Broad Institute Genomics Platform"/>
            <consortium name="The Broad Institute Genome Sequencing Center for Infectious Disease"/>
            <person name="Wu L."/>
            <person name="Ma J."/>
        </authorList>
    </citation>
    <scope>NUCLEOTIDE SEQUENCE [LARGE SCALE GENOMIC DNA]</scope>
    <source>
        <strain evidence="7">JCM 15503</strain>
    </source>
</reference>
<dbReference type="PANTHER" id="PTHR43847:SF1">
    <property type="entry name" value="BLL3993 PROTEIN"/>
    <property type="match status" value="1"/>
</dbReference>
<gene>
    <name evidence="6" type="ORF">GCM10009107_49000</name>
</gene>
<name>A0ABP3VLX0_9BURK</name>
<evidence type="ECO:0000313" key="6">
    <source>
        <dbReference type="EMBL" id="GAA0763551.1"/>
    </source>
</evidence>
<protein>
    <recommendedName>
        <fullName evidence="8">Isoprenylcysteine carboxylmethyltransferase family protein</fullName>
    </recommendedName>
</protein>
<evidence type="ECO:0000313" key="7">
    <source>
        <dbReference type="Proteomes" id="UP001500279"/>
    </source>
</evidence>
<keyword evidence="4 5" id="KW-0472">Membrane</keyword>
<evidence type="ECO:0000256" key="5">
    <source>
        <dbReference type="SAM" id="Phobius"/>
    </source>
</evidence>
<feature type="transmembrane region" description="Helical" evidence="5">
    <location>
        <begin position="131"/>
        <end position="160"/>
    </location>
</feature>
<evidence type="ECO:0000256" key="1">
    <source>
        <dbReference type="ARBA" id="ARBA00004127"/>
    </source>
</evidence>
<keyword evidence="3 5" id="KW-1133">Transmembrane helix</keyword>
<comment type="caution">
    <text evidence="6">The sequence shown here is derived from an EMBL/GenBank/DDBJ whole genome shotgun (WGS) entry which is preliminary data.</text>
</comment>
<dbReference type="Proteomes" id="UP001500279">
    <property type="component" value="Unassembled WGS sequence"/>
</dbReference>
<organism evidence="6 7">
    <name type="scientific">Ideonella azotifigens</name>
    <dbReference type="NCBI Taxonomy" id="513160"/>
    <lineage>
        <taxon>Bacteria</taxon>
        <taxon>Pseudomonadati</taxon>
        <taxon>Pseudomonadota</taxon>
        <taxon>Betaproteobacteria</taxon>
        <taxon>Burkholderiales</taxon>
        <taxon>Sphaerotilaceae</taxon>
        <taxon>Ideonella</taxon>
    </lineage>
</organism>
<dbReference type="RefSeq" id="WP_231013066.1">
    <property type="nucleotide sequence ID" value="NZ_BAAAEW010000037.1"/>
</dbReference>
<evidence type="ECO:0000256" key="3">
    <source>
        <dbReference type="ARBA" id="ARBA00022989"/>
    </source>
</evidence>
<dbReference type="EMBL" id="BAAAEW010000037">
    <property type="protein sequence ID" value="GAA0763551.1"/>
    <property type="molecule type" value="Genomic_DNA"/>
</dbReference>
<keyword evidence="2 5" id="KW-0812">Transmembrane</keyword>
<dbReference type="InterPro" id="IPR007318">
    <property type="entry name" value="Phopholipid_MeTrfase"/>
</dbReference>
<keyword evidence="7" id="KW-1185">Reference proteome</keyword>
<evidence type="ECO:0000256" key="4">
    <source>
        <dbReference type="ARBA" id="ARBA00023136"/>
    </source>
</evidence>
<dbReference type="InterPro" id="IPR052527">
    <property type="entry name" value="Metal_cation-efflux_comp"/>
</dbReference>
<comment type="subcellular location">
    <subcellularLocation>
        <location evidence="1">Endomembrane system</location>
        <topology evidence="1">Multi-pass membrane protein</topology>
    </subcellularLocation>
</comment>
<sequence>MGFALMMRSGWRRREPEVTDLPPPAVWPVMGSLMTLLLAGAALALQAGVAWLVPVLAEPGGVLASATAGLHPEAAGWGRAVAAMGGTLAVLGLALAGWAAQKLHAAGAGWLSGPAMLVDEGPYRLCRHPMYLGLTLALAGTGVALAWPGLLLGTLGYALLLWQWQVPREEQQLARSFGGWWQDYAAQVRI</sequence>
<dbReference type="Pfam" id="PF04191">
    <property type="entry name" value="PEMT"/>
    <property type="match status" value="1"/>
</dbReference>
<evidence type="ECO:0000256" key="2">
    <source>
        <dbReference type="ARBA" id="ARBA00022692"/>
    </source>
</evidence>
<dbReference type="PANTHER" id="PTHR43847">
    <property type="entry name" value="BLL3993 PROTEIN"/>
    <property type="match status" value="1"/>
</dbReference>
<dbReference type="Gene3D" id="1.20.120.1630">
    <property type="match status" value="1"/>
</dbReference>
<feature type="transmembrane region" description="Helical" evidence="5">
    <location>
        <begin position="81"/>
        <end position="100"/>
    </location>
</feature>
<accession>A0ABP3VLX0</accession>
<proteinExistence type="predicted"/>
<evidence type="ECO:0008006" key="8">
    <source>
        <dbReference type="Google" id="ProtNLM"/>
    </source>
</evidence>